<dbReference type="GO" id="GO:0016740">
    <property type="term" value="F:transferase activity"/>
    <property type="evidence" value="ECO:0007669"/>
    <property type="project" value="UniProtKB-KW"/>
</dbReference>
<dbReference type="Gene3D" id="3.90.550.10">
    <property type="entry name" value="Spore Coat Polysaccharide Biosynthesis Protein SpsA, Chain A"/>
    <property type="match status" value="1"/>
</dbReference>
<proteinExistence type="predicted"/>
<dbReference type="Proteomes" id="UP000186026">
    <property type="component" value="Unassembled WGS sequence"/>
</dbReference>
<dbReference type="PANTHER" id="PTHR43685:SF2">
    <property type="entry name" value="GLYCOSYLTRANSFERASE 2-LIKE DOMAIN-CONTAINING PROTEIN"/>
    <property type="match status" value="1"/>
</dbReference>
<feature type="domain" description="Glycosyltransferase 2-like" evidence="1">
    <location>
        <begin position="5"/>
        <end position="167"/>
    </location>
</feature>
<evidence type="ECO:0000313" key="3">
    <source>
        <dbReference type="Proteomes" id="UP000186026"/>
    </source>
</evidence>
<dbReference type="InterPro" id="IPR029044">
    <property type="entry name" value="Nucleotide-diphossugar_trans"/>
</dbReference>
<keyword evidence="2" id="KW-0808">Transferase</keyword>
<organism evidence="2 3">
    <name type="scientific">Belliella pelovolcani</name>
    <dbReference type="NCBI Taxonomy" id="529505"/>
    <lineage>
        <taxon>Bacteria</taxon>
        <taxon>Pseudomonadati</taxon>
        <taxon>Bacteroidota</taxon>
        <taxon>Cytophagia</taxon>
        <taxon>Cytophagales</taxon>
        <taxon>Cyclobacteriaceae</taxon>
        <taxon>Belliella</taxon>
    </lineage>
</organism>
<protein>
    <submittedName>
        <fullName evidence="2">Glycosyltransferase, GT2 family</fullName>
    </submittedName>
</protein>
<keyword evidence="3" id="KW-1185">Reference proteome</keyword>
<dbReference type="InterPro" id="IPR050834">
    <property type="entry name" value="Glycosyltransf_2"/>
</dbReference>
<name>A0A1N7KW40_9BACT</name>
<evidence type="ECO:0000313" key="2">
    <source>
        <dbReference type="EMBL" id="SIS65818.1"/>
    </source>
</evidence>
<dbReference type="STRING" id="529505.SAMN05421761_102391"/>
<reference evidence="3" key="1">
    <citation type="submission" date="2017-01" db="EMBL/GenBank/DDBJ databases">
        <authorList>
            <person name="Varghese N."/>
            <person name="Submissions S."/>
        </authorList>
    </citation>
    <scope>NUCLEOTIDE SEQUENCE [LARGE SCALE GENOMIC DNA]</scope>
    <source>
        <strain evidence="3">DSM 46698</strain>
    </source>
</reference>
<dbReference type="Pfam" id="PF00535">
    <property type="entry name" value="Glycos_transf_2"/>
    <property type="match status" value="1"/>
</dbReference>
<dbReference type="InterPro" id="IPR001173">
    <property type="entry name" value="Glyco_trans_2-like"/>
</dbReference>
<dbReference type="EMBL" id="FTOP01000002">
    <property type="protein sequence ID" value="SIS65818.1"/>
    <property type="molecule type" value="Genomic_DNA"/>
</dbReference>
<dbReference type="SUPFAM" id="SSF53448">
    <property type="entry name" value="Nucleotide-diphospho-sugar transferases"/>
    <property type="match status" value="1"/>
</dbReference>
<dbReference type="CDD" id="cd00761">
    <property type="entry name" value="Glyco_tranf_GTA_type"/>
    <property type="match status" value="1"/>
</dbReference>
<dbReference type="OrthoDB" id="6307329at2"/>
<dbReference type="PANTHER" id="PTHR43685">
    <property type="entry name" value="GLYCOSYLTRANSFERASE"/>
    <property type="match status" value="1"/>
</dbReference>
<dbReference type="RefSeq" id="WP_076498781.1">
    <property type="nucleotide sequence ID" value="NZ_FTOP01000002.1"/>
</dbReference>
<accession>A0A1N7KW40</accession>
<sequence>MTRISIIICTFNRAPLLELALNSIANQTTAPYEVLVIDNKSTDNTNELVSVFQNTIPYLKYYYEENIGLSQARNRGVRESSGDYLAFIDDDCILPNNWVDLAYHLIENKNPDVFGGPVFPFYEKRKPRWFIDRYLTFEFGSSTRKLYHFETLIGCNFIIRKSVIERIGEFRVDLGMTGTKVLYSEETELQLRYLNSQLSKGIYYDPDLYVHHYARPDKLSLLWNIKAFIGKGKSNYRTKNIQIKKQWFRSFFELAIQLLKVAYFFSIGALFRNRTKYPFYQNYIMERVQGHLKKYGFLLEQFRS</sequence>
<dbReference type="AlphaFoldDB" id="A0A1N7KW40"/>
<gene>
    <name evidence="2" type="ORF">SAMN05421761_102391</name>
</gene>
<evidence type="ECO:0000259" key="1">
    <source>
        <dbReference type="Pfam" id="PF00535"/>
    </source>
</evidence>